<protein>
    <recommendedName>
        <fullName evidence="4">DUF2599 domain-containing protein</fullName>
    </recommendedName>
</protein>
<dbReference type="InterPro" id="IPR019719">
    <property type="entry name" value="DUF2599"/>
</dbReference>
<reference evidence="3" key="1">
    <citation type="submission" date="2015-03" db="EMBL/GenBank/DDBJ databases">
        <title>Pseudomonas frederiksbergensis hydrocarbon degrader.</title>
        <authorList>
            <person name="Brown L.M."/>
            <person name="Ruiz O.N."/>
            <person name="Mueller S."/>
            <person name="Gunasekera T.S."/>
        </authorList>
    </citation>
    <scope>NUCLEOTIDE SEQUENCE [LARGE SCALE GENOMIC DNA]</scope>
    <source>
        <strain evidence="3">SI8</strain>
    </source>
</reference>
<evidence type="ECO:0008006" key="4">
    <source>
        <dbReference type="Google" id="ProtNLM"/>
    </source>
</evidence>
<dbReference type="EMBL" id="JQGJ01000009">
    <property type="protein sequence ID" value="KHK63751.1"/>
    <property type="molecule type" value="Genomic_DNA"/>
</dbReference>
<proteinExistence type="predicted"/>
<dbReference type="Pfam" id="PF10783">
    <property type="entry name" value="DUF2599"/>
    <property type="match status" value="1"/>
</dbReference>
<feature type="chain" id="PRO_5002068495" description="DUF2599 domain-containing protein" evidence="1">
    <location>
        <begin position="28"/>
        <end position="481"/>
    </location>
</feature>
<dbReference type="AlphaFoldDB" id="A0A0B1Z3E7"/>
<evidence type="ECO:0000256" key="1">
    <source>
        <dbReference type="SAM" id="SignalP"/>
    </source>
</evidence>
<feature type="signal peptide" evidence="1">
    <location>
        <begin position="1"/>
        <end position="27"/>
    </location>
</feature>
<evidence type="ECO:0000313" key="3">
    <source>
        <dbReference type="Proteomes" id="UP000030949"/>
    </source>
</evidence>
<keyword evidence="1" id="KW-0732">Signal</keyword>
<organism evidence="2 3">
    <name type="scientific">Pseudomonas frederiksbergensis</name>
    <dbReference type="NCBI Taxonomy" id="104087"/>
    <lineage>
        <taxon>Bacteria</taxon>
        <taxon>Pseudomonadati</taxon>
        <taxon>Pseudomonadota</taxon>
        <taxon>Gammaproteobacteria</taxon>
        <taxon>Pseudomonadales</taxon>
        <taxon>Pseudomonadaceae</taxon>
        <taxon>Pseudomonas</taxon>
    </lineage>
</organism>
<dbReference type="OrthoDB" id="6766953at2"/>
<sequence length="481" mass="54099">MCKRRIIQVMNTSLFLGVVSASSVLQADPGTDTAKLMEYWYRLTARDCGSGRLASDCSGLILRGIDSKRAFLPWDSSPFSHSVEAGGEGIAAGGTSVSYSRKDVEFNGLGMLRFNGFALMPNDFIDEKKQFKIKVLCAFPIDSWTAYRTNNGCGDYQENANTLGVVEDYCQKLSISNAKAWMEHYDRQTRDPEATKAHRFQCGFDTTKDYFGTYNKADAFNTFVEARKILATDSDEKGDAINTQSELRIETWPDNKYWKRDWSSQERVKFDASVASDGDSAKATYLELPIAAFIYESGVDYIDRTTTTYTARDLARDDQHRWVEQGNTWRPIVKIQFPNSIAEDAKFLYVPVDQHVQPPVDSRSCDNYIEKIEWDNNYVEPVLGKISSLKITPTACGRKAGVGKTNVVLAELAIKAAALDPNRKDWSFDNMGSSMRRQLACHLDSPDIAENKSMWSLEPARPYVAHDVIMKLPGNNRCNPH</sequence>
<dbReference type="Proteomes" id="UP000030949">
    <property type="component" value="Unassembled WGS sequence"/>
</dbReference>
<comment type="caution">
    <text evidence="2">The sequence shown here is derived from an EMBL/GenBank/DDBJ whole genome shotgun (WGS) entry which is preliminary data.</text>
</comment>
<gene>
    <name evidence="2" type="ORF">JZ00_16060</name>
</gene>
<accession>A0A0B1Z3E7</accession>
<name>A0A0B1Z3E7_9PSED</name>
<evidence type="ECO:0000313" key="2">
    <source>
        <dbReference type="EMBL" id="KHK63751.1"/>
    </source>
</evidence>